<gene>
    <name evidence="1" type="ORF">E3U43_017961</name>
</gene>
<proteinExistence type="predicted"/>
<reference evidence="1" key="1">
    <citation type="submission" date="2018-11" db="EMBL/GenBank/DDBJ databases">
        <title>The sequence and de novo assembly of Larimichthys crocea genome using PacBio and Hi-C technologies.</title>
        <authorList>
            <person name="Xu P."/>
            <person name="Chen B."/>
            <person name="Zhou Z."/>
            <person name="Ke Q."/>
            <person name="Wu Y."/>
            <person name="Bai H."/>
            <person name="Pu F."/>
        </authorList>
    </citation>
    <scope>NUCLEOTIDE SEQUENCE</scope>
    <source>
        <tissue evidence="1">Muscle</tissue>
    </source>
</reference>
<dbReference type="EMBL" id="CM011684">
    <property type="protein sequence ID" value="TMS12886.1"/>
    <property type="molecule type" value="Genomic_DNA"/>
</dbReference>
<keyword evidence="2" id="KW-1185">Reference proteome</keyword>
<accession>A0ACD3R1P0</accession>
<comment type="caution">
    <text evidence="1">The sequence shown here is derived from an EMBL/GenBank/DDBJ whole genome shotgun (WGS) entry which is preliminary data.</text>
</comment>
<sequence length="115" mass="12616">KQIRKDFRWLCCCNPHISDTSLEPFSLISGAQVSVKRWRSNGLAAGGKWKIVVETCGTGHTAGRPQMKATSPFSFYTHKLQVNTCGIAIDCIIAKTLKKYAVSVSIQKENAEDAA</sequence>
<protein>
    <submittedName>
        <fullName evidence="1">Uncharacterized protein</fullName>
    </submittedName>
</protein>
<name>A0ACD3R1P0_LARCR</name>
<feature type="non-terminal residue" evidence="1">
    <location>
        <position position="1"/>
    </location>
</feature>
<evidence type="ECO:0000313" key="2">
    <source>
        <dbReference type="Proteomes" id="UP000793456"/>
    </source>
</evidence>
<organism evidence="1 2">
    <name type="scientific">Larimichthys crocea</name>
    <name type="common">Large yellow croaker</name>
    <name type="synonym">Pseudosciaena crocea</name>
    <dbReference type="NCBI Taxonomy" id="215358"/>
    <lineage>
        <taxon>Eukaryota</taxon>
        <taxon>Metazoa</taxon>
        <taxon>Chordata</taxon>
        <taxon>Craniata</taxon>
        <taxon>Vertebrata</taxon>
        <taxon>Euteleostomi</taxon>
        <taxon>Actinopterygii</taxon>
        <taxon>Neopterygii</taxon>
        <taxon>Teleostei</taxon>
        <taxon>Neoteleostei</taxon>
        <taxon>Acanthomorphata</taxon>
        <taxon>Eupercaria</taxon>
        <taxon>Sciaenidae</taxon>
        <taxon>Larimichthys</taxon>
    </lineage>
</organism>
<dbReference type="Proteomes" id="UP000793456">
    <property type="component" value="Chromosome XI"/>
</dbReference>
<evidence type="ECO:0000313" key="1">
    <source>
        <dbReference type="EMBL" id="TMS12886.1"/>
    </source>
</evidence>